<gene>
    <name evidence="1" type="ORF">C8F04DRAFT_901289</name>
</gene>
<dbReference type="Proteomes" id="UP001218188">
    <property type="component" value="Unassembled WGS sequence"/>
</dbReference>
<dbReference type="AlphaFoldDB" id="A0AAD6SHI7"/>
<accession>A0AAD6SHI7</accession>
<dbReference type="EMBL" id="JARJCM010000120">
    <property type="protein sequence ID" value="KAJ7027748.1"/>
    <property type="molecule type" value="Genomic_DNA"/>
</dbReference>
<comment type="caution">
    <text evidence="1">The sequence shown here is derived from an EMBL/GenBank/DDBJ whole genome shotgun (WGS) entry which is preliminary data.</text>
</comment>
<sequence>EAIRLFMPSDLATNELRVKACANGLDGVEARLRDGEAEEALDSLRDGLRTRTATTRFKVRNWSGQSALTRGQGILRLVNLKIHGAKLRYRYARQALRKLKGHGEWEKRLRILTEDDVRALNERALTDEEKAERERLR</sequence>
<evidence type="ECO:0000313" key="1">
    <source>
        <dbReference type="EMBL" id="KAJ7027748.1"/>
    </source>
</evidence>
<keyword evidence="2" id="KW-1185">Reference proteome</keyword>
<feature type="non-terminal residue" evidence="1">
    <location>
        <position position="1"/>
    </location>
</feature>
<name>A0AAD6SHI7_9AGAR</name>
<proteinExistence type="predicted"/>
<evidence type="ECO:0000313" key="2">
    <source>
        <dbReference type="Proteomes" id="UP001218188"/>
    </source>
</evidence>
<reference evidence="1" key="1">
    <citation type="submission" date="2023-03" db="EMBL/GenBank/DDBJ databases">
        <title>Massive genome expansion in bonnet fungi (Mycena s.s.) driven by repeated elements and novel gene families across ecological guilds.</title>
        <authorList>
            <consortium name="Lawrence Berkeley National Laboratory"/>
            <person name="Harder C.B."/>
            <person name="Miyauchi S."/>
            <person name="Viragh M."/>
            <person name="Kuo A."/>
            <person name="Thoen E."/>
            <person name="Andreopoulos B."/>
            <person name="Lu D."/>
            <person name="Skrede I."/>
            <person name="Drula E."/>
            <person name="Henrissat B."/>
            <person name="Morin E."/>
            <person name="Kohler A."/>
            <person name="Barry K."/>
            <person name="LaButti K."/>
            <person name="Morin E."/>
            <person name="Salamov A."/>
            <person name="Lipzen A."/>
            <person name="Mereny Z."/>
            <person name="Hegedus B."/>
            <person name="Baldrian P."/>
            <person name="Stursova M."/>
            <person name="Weitz H."/>
            <person name="Taylor A."/>
            <person name="Grigoriev I.V."/>
            <person name="Nagy L.G."/>
            <person name="Martin F."/>
            <person name="Kauserud H."/>
        </authorList>
    </citation>
    <scope>NUCLEOTIDE SEQUENCE</scope>
    <source>
        <strain evidence="1">CBHHK200</strain>
    </source>
</reference>
<protein>
    <submittedName>
        <fullName evidence="1">Uncharacterized protein</fullName>
    </submittedName>
</protein>
<organism evidence="1 2">
    <name type="scientific">Mycena alexandri</name>
    <dbReference type="NCBI Taxonomy" id="1745969"/>
    <lineage>
        <taxon>Eukaryota</taxon>
        <taxon>Fungi</taxon>
        <taxon>Dikarya</taxon>
        <taxon>Basidiomycota</taxon>
        <taxon>Agaricomycotina</taxon>
        <taxon>Agaricomycetes</taxon>
        <taxon>Agaricomycetidae</taxon>
        <taxon>Agaricales</taxon>
        <taxon>Marasmiineae</taxon>
        <taxon>Mycenaceae</taxon>
        <taxon>Mycena</taxon>
    </lineage>
</organism>
<feature type="non-terminal residue" evidence="1">
    <location>
        <position position="137"/>
    </location>
</feature>